<dbReference type="SUPFAM" id="SSF53335">
    <property type="entry name" value="S-adenosyl-L-methionine-dependent methyltransferases"/>
    <property type="match status" value="1"/>
</dbReference>
<accession>A0A1H0IB56</accession>
<dbReference type="EMBL" id="FNIT01000005">
    <property type="protein sequence ID" value="SDO28632.1"/>
    <property type="molecule type" value="Genomic_DNA"/>
</dbReference>
<evidence type="ECO:0000256" key="1">
    <source>
        <dbReference type="SAM" id="MobiDB-lite"/>
    </source>
</evidence>
<organism evidence="3 4">
    <name type="scientific">Aureimonas jatrophae</name>
    <dbReference type="NCBI Taxonomy" id="1166073"/>
    <lineage>
        <taxon>Bacteria</taxon>
        <taxon>Pseudomonadati</taxon>
        <taxon>Pseudomonadota</taxon>
        <taxon>Alphaproteobacteria</taxon>
        <taxon>Hyphomicrobiales</taxon>
        <taxon>Aurantimonadaceae</taxon>
        <taxon>Aureimonas</taxon>
    </lineage>
</organism>
<feature type="domain" description="Methyltransferase type 11" evidence="2">
    <location>
        <begin position="132"/>
        <end position="174"/>
    </location>
</feature>
<reference evidence="3 4" key="1">
    <citation type="submission" date="2016-10" db="EMBL/GenBank/DDBJ databases">
        <authorList>
            <person name="de Groot N.N."/>
        </authorList>
    </citation>
    <scope>NUCLEOTIDE SEQUENCE [LARGE SCALE GENOMIC DNA]</scope>
    <source>
        <strain evidence="4">L7-484,KACC 16230,DSM 25025</strain>
    </source>
</reference>
<evidence type="ECO:0000313" key="4">
    <source>
        <dbReference type="Proteomes" id="UP000198793"/>
    </source>
</evidence>
<dbReference type="Proteomes" id="UP000198793">
    <property type="component" value="Unassembled WGS sequence"/>
</dbReference>
<proteinExistence type="predicted"/>
<gene>
    <name evidence="3" type="ORF">SAMN05192530_10552</name>
</gene>
<name>A0A1H0IB56_9HYPH</name>
<dbReference type="InterPro" id="IPR013216">
    <property type="entry name" value="Methyltransf_11"/>
</dbReference>
<keyword evidence="3" id="KW-0489">Methyltransferase</keyword>
<dbReference type="Pfam" id="PF08241">
    <property type="entry name" value="Methyltransf_11"/>
    <property type="match status" value="1"/>
</dbReference>
<evidence type="ECO:0000313" key="3">
    <source>
        <dbReference type="EMBL" id="SDO28632.1"/>
    </source>
</evidence>
<protein>
    <submittedName>
        <fullName evidence="3">Methyltransferase domain-containing protein</fullName>
    </submittedName>
</protein>
<dbReference type="AlphaFoldDB" id="A0A1H0IB56"/>
<keyword evidence="3" id="KW-0808">Transferase</keyword>
<dbReference type="Gene3D" id="3.40.50.150">
    <property type="entry name" value="Vaccinia Virus protein VP39"/>
    <property type="match status" value="1"/>
</dbReference>
<dbReference type="GO" id="GO:0032259">
    <property type="term" value="P:methylation"/>
    <property type="evidence" value="ECO:0007669"/>
    <property type="project" value="UniProtKB-KW"/>
</dbReference>
<feature type="region of interest" description="Disordered" evidence="1">
    <location>
        <begin position="286"/>
        <end position="305"/>
    </location>
</feature>
<dbReference type="STRING" id="1166073.SAMN05192530_10552"/>
<evidence type="ECO:0000259" key="2">
    <source>
        <dbReference type="Pfam" id="PF08241"/>
    </source>
</evidence>
<keyword evidence="4" id="KW-1185">Reference proteome</keyword>
<dbReference type="InterPro" id="IPR029063">
    <property type="entry name" value="SAM-dependent_MTases_sf"/>
</dbReference>
<sequence length="305" mass="33740">MQQSSRDQAGEHKTIRPRFEGAGFRRVRAKASLPTDLTDPATLRVNTDILDLRDFYASRLGEIAVRSLAYSLAPVWKPIHDERLVGLGYAVPYLERLTGDADRTLCFMPAAQGAVNWPFGRPSLVALVHPPELPLGDASVDRILMVHALEFAENPGEMLSEAWRVLAPGGRIVLVLPNRRGVWARFEHTPFGSGRPWSRGQATSLLRETMFTPSGFSDALHFPPFRRAAGLRVAGGFERVGRRFWPLFCGAIIIEATKLVYRGIPVTTRERQRLRAIRPVLVPQGAPAPALNREPLDAGPGDPMS</sequence>
<dbReference type="CDD" id="cd02440">
    <property type="entry name" value="AdoMet_MTases"/>
    <property type="match status" value="1"/>
</dbReference>
<dbReference type="GO" id="GO:0008757">
    <property type="term" value="F:S-adenosylmethionine-dependent methyltransferase activity"/>
    <property type="evidence" value="ECO:0007669"/>
    <property type="project" value="InterPro"/>
</dbReference>